<protein>
    <submittedName>
        <fullName evidence="1">Uncharacterized protein</fullName>
    </submittedName>
</protein>
<keyword evidence="2" id="KW-1185">Reference proteome</keyword>
<comment type="caution">
    <text evidence="1">The sequence shown here is derived from an EMBL/GenBank/DDBJ whole genome shotgun (WGS) entry which is preliminary data.</text>
</comment>
<accession>A0ACC1SAC2</accession>
<sequence>MPPTSFPPPLTQDAIEKLKNLKGTRFPVCVAKDAWVRHLSVGVDERAKAANAGVDTRKVRAGTSITPRDNTDESAGRGVNERTTAVTLARVLATRLKASADHVGGDLGSAVLGTAGSARDNRDSDLPQADGKAAATLGSGTPAFLPATMAEDPLAGQLPDGNVVVERAAAEARVNGDGRDTDKGTTRVAVL</sequence>
<gene>
    <name evidence="1" type="ORF">NM208_g7117</name>
</gene>
<dbReference type="Proteomes" id="UP001148629">
    <property type="component" value="Unassembled WGS sequence"/>
</dbReference>
<evidence type="ECO:0000313" key="1">
    <source>
        <dbReference type="EMBL" id="KAJ3535479.1"/>
    </source>
</evidence>
<organism evidence="1 2">
    <name type="scientific">Fusarium decemcellulare</name>
    <dbReference type="NCBI Taxonomy" id="57161"/>
    <lineage>
        <taxon>Eukaryota</taxon>
        <taxon>Fungi</taxon>
        <taxon>Dikarya</taxon>
        <taxon>Ascomycota</taxon>
        <taxon>Pezizomycotina</taxon>
        <taxon>Sordariomycetes</taxon>
        <taxon>Hypocreomycetidae</taxon>
        <taxon>Hypocreales</taxon>
        <taxon>Nectriaceae</taxon>
        <taxon>Fusarium</taxon>
        <taxon>Fusarium decemcellulare species complex</taxon>
    </lineage>
</organism>
<dbReference type="EMBL" id="JANRMS010000708">
    <property type="protein sequence ID" value="KAJ3535479.1"/>
    <property type="molecule type" value="Genomic_DNA"/>
</dbReference>
<reference evidence="1" key="1">
    <citation type="submission" date="2022-08" db="EMBL/GenBank/DDBJ databases">
        <title>Genome Sequence of Fusarium decemcellulare.</title>
        <authorList>
            <person name="Buettner E."/>
        </authorList>
    </citation>
    <scope>NUCLEOTIDE SEQUENCE</scope>
    <source>
        <strain evidence="1">Babe19</strain>
    </source>
</reference>
<name>A0ACC1SAC2_9HYPO</name>
<proteinExistence type="predicted"/>
<evidence type="ECO:0000313" key="2">
    <source>
        <dbReference type="Proteomes" id="UP001148629"/>
    </source>
</evidence>